<sequence>MIGLPVRITGRHVSSEGRVGAARLANVSLAPSKRDGHVPIFGNGAPPAGRLSTFYRIRFSERSKISLCELLARLPTRSLAPSKRDGHVPIFGNGAPPAGRLSTFYRIRFSERSKISLCELLARLPTRTEWWDGEHAVEEGMDIVEAIECFGPKNGKSSKIAMATVDNANELGLFPLNHQTLPSAAQESPLRPICSLRPVTCAPSAVSWVPYFPYSPQNLAKLQS</sequence>
<dbReference type="EMBL" id="KB321086">
    <property type="protein sequence ID" value="ELW47913.1"/>
    <property type="molecule type" value="Genomic_DNA"/>
</dbReference>
<reference evidence="2" key="2">
    <citation type="journal article" date="2013" name="Nat. Commun.">
        <title>Genome of the Chinese tree shrew.</title>
        <authorList>
            <person name="Fan Y."/>
            <person name="Huang Z.Y."/>
            <person name="Cao C.C."/>
            <person name="Chen C.S."/>
            <person name="Chen Y.X."/>
            <person name="Fan D.D."/>
            <person name="He J."/>
            <person name="Hou H.L."/>
            <person name="Hu L."/>
            <person name="Hu X.T."/>
            <person name="Jiang X.T."/>
            <person name="Lai R."/>
            <person name="Lang Y.S."/>
            <person name="Liang B."/>
            <person name="Liao S.G."/>
            <person name="Mu D."/>
            <person name="Ma Y.Y."/>
            <person name="Niu Y.Y."/>
            <person name="Sun X.Q."/>
            <person name="Xia J.Q."/>
            <person name="Xiao J."/>
            <person name="Xiong Z.Q."/>
            <person name="Xu L."/>
            <person name="Yang L."/>
            <person name="Zhang Y."/>
            <person name="Zhao W."/>
            <person name="Zhao X.D."/>
            <person name="Zheng Y.T."/>
            <person name="Zhou J.M."/>
            <person name="Zhu Y.B."/>
            <person name="Zhang G.J."/>
            <person name="Wang J."/>
            <person name="Yao Y.G."/>
        </authorList>
    </citation>
    <scope>NUCLEOTIDE SEQUENCE [LARGE SCALE GENOMIC DNA]</scope>
</reference>
<name>L9JC27_TUPCH</name>
<reference evidence="2" key="1">
    <citation type="submission" date="2012-07" db="EMBL/GenBank/DDBJ databases">
        <title>Genome of the Chinese tree shrew, a rising model animal genetically related to primates.</title>
        <authorList>
            <person name="Zhang G."/>
            <person name="Fan Y."/>
            <person name="Yao Y."/>
            <person name="Huang Z."/>
        </authorList>
    </citation>
    <scope>NUCLEOTIDE SEQUENCE [LARGE SCALE GENOMIC DNA]</scope>
</reference>
<dbReference type="AlphaFoldDB" id="L9JC27"/>
<proteinExistence type="predicted"/>
<dbReference type="Proteomes" id="UP000011518">
    <property type="component" value="Unassembled WGS sequence"/>
</dbReference>
<accession>L9JC27</accession>
<evidence type="ECO:0000313" key="2">
    <source>
        <dbReference type="Proteomes" id="UP000011518"/>
    </source>
</evidence>
<keyword evidence="2" id="KW-1185">Reference proteome</keyword>
<evidence type="ECO:0000313" key="1">
    <source>
        <dbReference type="EMBL" id="ELW47913.1"/>
    </source>
</evidence>
<organism evidence="1 2">
    <name type="scientific">Tupaia chinensis</name>
    <name type="common">Chinese tree shrew</name>
    <name type="synonym">Tupaia belangeri chinensis</name>
    <dbReference type="NCBI Taxonomy" id="246437"/>
    <lineage>
        <taxon>Eukaryota</taxon>
        <taxon>Metazoa</taxon>
        <taxon>Chordata</taxon>
        <taxon>Craniata</taxon>
        <taxon>Vertebrata</taxon>
        <taxon>Euteleostomi</taxon>
        <taxon>Mammalia</taxon>
        <taxon>Eutheria</taxon>
        <taxon>Euarchontoglires</taxon>
        <taxon>Scandentia</taxon>
        <taxon>Tupaiidae</taxon>
        <taxon>Tupaia</taxon>
    </lineage>
</organism>
<gene>
    <name evidence="1" type="ORF">TREES_T100013405</name>
</gene>
<dbReference type="InParanoid" id="L9JC27"/>
<protein>
    <submittedName>
        <fullName evidence="1">Uncharacterized protein</fullName>
    </submittedName>
</protein>